<evidence type="ECO:0000256" key="1">
    <source>
        <dbReference type="ARBA" id="ARBA00004479"/>
    </source>
</evidence>
<dbReference type="PROSITE" id="PS00242">
    <property type="entry name" value="INTEGRIN_ALPHA"/>
    <property type="match status" value="1"/>
</dbReference>
<keyword evidence="18" id="KW-1185">Reference proteome</keyword>
<feature type="repeat" description="FG-GAP" evidence="12">
    <location>
        <begin position="24"/>
        <end position="87"/>
    </location>
</feature>
<sequence>MTRFCFAAVFFALRTFSVSAFNFDLDPVIKEAPDRNTYFGFSVALHQDQDNNPWILVGAPLGHNSQPNTNRSGALYKCPVVHNGKDCVQVATDGYRDAGAKYHLDYVDDELEEKPAQMPPGQDEIKEDQWLGVTVRSQKPGGKVAVCAHRYIQGDNIQQNQNGYGLCYVLSSDMETLEFAEEPCKGKPINKFHQQYGLCQVGTSLDFLQDGNLLMGAPGPFTWRGTIFTTSVVGEFLDRDTLVYRGPLSDTSAPIEKYSYLGMSVTGGKFFDKNRYTYVSGAPRSNYTGQVYFFEKNQGQEILNISMILNGESFASSFGYEMLAVDIDNDGFDDLVVSAPFYYDENHGGKIYLYMNLKKCLEHPNEPCIPDKTLSGEKFSRFGFSLASVGDINRDGFNDIAVGAPYENKGRGAVYIYLGKKDGVKGEPQIITHKRAKTLGYSLSGGLDMDSNGYPDLAVGAYESDAVLLYKTLEIINIDITVYSKDKDNINVMKKGCEADKSSNNTCFSFRSCIKFTEKPEKNLNLRYSIYENSTIRRIWFRQEKYEGKSNRVNSTLTIKHLEHCTEMTAYIEEYVGDFLKPIQLVAQYTLDDSRDQKYILNKTSTKSFTATFQKNCGNDDICNSDLQLKASTHLKKHGDGTTYTAFSTKEELLINVNIENKKEDAYEAKLFIDHPEELSYIALKVDNNKNSSTVKCSSYNKTLVQCDLGNPMKSGKTEEETLRFEIISSATSVLNVKVYVNTSSIDLSMNTRKEFSIVLQKMADFTLIAKATSNLFYRSDGIRGESAMSKLEDIGPRITHVYEIENGNEWDLTNFTVDILWPYQVESRNERAGKWLLYLEATPMWNITTGNGSVNVGACVVEEPKIVNPLKLTGTNQFEEPENLLDSRTTYRRRRSSDEKSRFKRDIEYIVPAKLKKVNEKVSRVVEMNCLSADPDDPASARCVKIQCKVDRLEKNLKVKFEVRSRLWNSTLAEDYKTVDWISIKSRAKINLDKEFILKNNTLDYAAADTKLYPESIQTSLSYWYIIVAVLIGILLLVILIVVLWKCGFFKRNRHTKDPTLKGAILSSEEKEPLKGS</sequence>
<evidence type="ECO:0000259" key="14">
    <source>
        <dbReference type="Pfam" id="PF08441"/>
    </source>
</evidence>
<feature type="transmembrane region" description="Helical" evidence="13">
    <location>
        <begin position="1024"/>
        <end position="1046"/>
    </location>
</feature>
<dbReference type="GO" id="GO:0005178">
    <property type="term" value="F:integrin binding"/>
    <property type="evidence" value="ECO:0007669"/>
    <property type="project" value="TreeGrafter"/>
</dbReference>
<evidence type="ECO:0000256" key="9">
    <source>
        <dbReference type="ARBA" id="ARBA00023136"/>
    </source>
</evidence>
<comment type="subcellular location">
    <subcellularLocation>
        <location evidence="1 13">Membrane</location>
        <topology evidence="1 13">Single-pass type I membrane protein</topology>
    </subcellularLocation>
</comment>
<dbReference type="PANTHER" id="PTHR23220">
    <property type="entry name" value="INTEGRIN ALPHA"/>
    <property type="match status" value="1"/>
</dbReference>
<evidence type="ECO:0000256" key="10">
    <source>
        <dbReference type="ARBA" id="ARBA00023170"/>
    </source>
</evidence>
<evidence type="ECO:0000259" key="15">
    <source>
        <dbReference type="Pfam" id="PF20805"/>
    </source>
</evidence>
<evidence type="ECO:0000256" key="7">
    <source>
        <dbReference type="ARBA" id="ARBA00022989"/>
    </source>
</evidence>
<dbReference type="GO" id="GO:0007157">
    <property type="term" value="P:heterophilic cell-cell adhesion via plasma membrane cell adhesion molecules"/>
    <property type="evidence" value="ECO:0007669"/>
    <property type="project" value="UniProtKB-ARBA"/>
</dbReference>
<dbReference type="PANTHER" id="PTHR23220:SF122">
    <property type="entry name" value="INTEGRIN ALPHA-PS1"/>
    <property type="match status" value="1"/>
</dbReference>
<dbReference type="InterPro" id="IPR013517">
    <property type="entry name" value="FG-GAP"/>
</dbReference>
<evidence type="ECO:0000256" key="11">
    <source>
        <dbReference type="ARBA" id="ARBA00023180"/>
    </source>
</evidence>
<dbReference type="Pfam" id="PF01839">
    <property type="entry name" value="FG-GAP"/>
    <property type="match status" value="2"/>
</dbReference>
<dbReference type="Pfam" id="PF20805">
    <property type="entry name" value="Integrin_A_Ig_2"/>
    <property type="match status" value="1"/>
</dbReference>
<feature type="domain" description="Integrin alpha third immunoglobulin-like" evidence="16">
    <location>
        <begin position="776"/>
        <end position="996"/>
    </location>
</feature>
<evidence type="ECO:0000256" key="6">
    <source>
        <dbReference type="ARBA" id="ARBA00022889"/>
    </source>
</evidence>
<evidence type="ECO:0000256" key="2">
    <source>
        <dbReference type="ARBA" id="ARBA00008054"/>
    </source>
</evidence>
<reference evidence="17" key="1">
    <citation type="submission" date="2021-12" db="EMBL/GenBank/DDBJ databases">
        <authorList>
            <person name="King R."/>
        </authorList>
    </citation>
    <scope>NUCLEOTIDE SEQUENCE</scope>
</reference>
<name>A0A9P0BFL4_BRAAE</name>
<dbReference type="Gene3D" id="2.130.10.130">
    <property type="entry name" value="Integrin alpha, N-terminal"/>
    <property type="match status" value="1"/>
</dbReference>
<dbReference type="InterPro" id="IPR013649">
    <property type="entry name" value="Integrin_alpha_Ig-like_1"/>
</dbReference>
<accession>A0A9P0BFL4</accession>
<keyword evidence="3 13" id="KW-0812">Transmembrane</keyword>
<feature type="domain" description="Integrin alpha second immunoglobulin-like" evidence="15">
    <location>
        <begin position="617"/>
        <end position="749"/>
    </location>
</feature>
<dbReference type="EMBL" id="OV121140">
    <property type="protein sequence ID" value="CAH0564669.1"/>
    <property type="molecule type" value="Genomic_DNA"/>
</dbReference>
<dbReference type="PRINTS" id="PR01185">
    <property type="entry name" value="INTEGRINA"/>
</dbReference>
<evidence type="ECO:0000313" key="18">
    <source>
        <dbReference type="Proteomes" id="UP001154078"/>
    </source>
</evidence>
<dbReference type="InterPro" id="IPR048285">
    <property type="entry name" value="Integrin_alpha_Ig-like_2"/>
</dbReference>
<keyword evidence="4 13" id="KW-0732">Signal</keyword>
<dbReference type="InterPro" id="IPR032695">
    <property type="entry name" value="Integrin_dom_sf"/>
</dbReference>
<feature type="repeat" description="FG-GAP" evidence="12">
    <location>
        <begin position="304"/>
        <end position="363"/>
    </location>
</feature>
<dbReference type="AlphaFoldDB" id="A0A9P0BFL4"/>
<dbReference type="Proteomes" id="UP001154078">
    <property type="component" value="Chromosome 9"/>
</dbReference>
<feature type="repeat" description="FG-GAP" evidence="12">
    <location>
        <begin position="187"/>
        <end position="239"/>
    </location>
</feature>
<evidence type="ECO:0000259" key="16">
    <source>
        <dbReference type="Pfam" id="PF20806"/>
    </source>
</evidence>
<dbReference type="GO" id="GO:0009897">
    <property type="term" value="C:external side of plasma membrane"/>
    <property type="evidence" value="ECO:0007669"/>
    <property type="project" value="TreeGrafter"/>
</dbReference>
<evidence type="ECO:0000256" key="12">
    <source>
        <dbReference type="PROSITE-ProRule" id="PRU00803"/>
    </source>
</evidence>
<evidence type="ECO:0000256" key="8">
    <source>
        <dbReference type="ARBA" id="ARBA00023037"/>
    </source>
</evidence>
<dbReference type="GO" id="GO:0033627">
    <property type="term" value="P:cell adhesion mediated by integrin"/>
    <property type="evidence" value="ECO:0007669"/>
    <property type="project" value="TreeGrafter"/>
</dbReference>
<evidence type="ECO:0000256" key="3">
    <source>
        <dbReference type="ARBA" id="ARBA00022692"/>
    </source>
</evidence>
<evidence type="ECO:0000256" key="4">
    <source>
        <dbReference type="ARBA" id="ARBA00022729"/>
    </source>
</evidence>
<dbReference type="SMART" id="SM00191">
    <property type="entry name" value="Int_alpha"/>
    <property type="match status" value="5"/>
</dbReference>
<dbReference type="GO" id="GO:0048513">
    <property type="term" value="P:animal organ development"/>
    <property type="evidence" value="ECO:0007669"/>
    <property type="project" value="UniProtKB-ARBA"/>
</dbReference>
<dbReference type="SUPFAM" id="SSF69179">
    <property type="entry name" value="Integrin domains"/>
    <property type="match status" value="3"/>
</dbReference>
<dbReference type="GO" id="GO:0007229">
    <property type="term" value="P:integrin-mediated signaling pathway"/>
    <property type="evidence" value="ECO:0007669"/>
    <property type="project" value="UniProtKB-KW"/>
</dbReference>
<comment type="similarity">
    <text evidence="2 13">Belongs to the integrin alpha chain family.</text>
</comment>
<dbReference type="InterPro" id="IPR000413">
    <property type="entry name" value="Integrin_alpha"/>
</dbReference>
<dbReference type="GO" id="GO:0007160">
    <property type="term" value="P:cell-matrix adhesion"/>
    <property type="evidence" value="ECO:0007669"/>
    <property type="project" value="TreeGrafter"/>
</dbReference>
<dbReference type="OrthoDB" id="5317514at2759"/>
<keyword evidence="5" id="KW-0677">Repeat</keyword>
<dbReference type="Pfam" id="PF20806">
    <property type="entry name" value="Integrin_A_Ig_3"/>
    <property type="match status" value="1"/>
</dbReference>
<dbReference type="InterPro" id="IPR018184">
    <property type="entry name" value="Integrin_alpha_C_CS"/>
</dbReference>
<keyword evidence="10 13" id="KW-0675">Receptor</keyword>
<feature type="chain" id="PRO_5041519142" evidence="13">
    <location>
        <begin position="21"/>
        <end position="1078"/>
    </location>
</feature>
<protein>
    <submittedName>
        <fullName evidence="17">Uncharacterized protein</fullName>
    </submittedName>
</protein>
<dbReference type="InterPro" id="IPR048286">
    <property type="entry name" value="Integrin_alpha_Ig-like_3"/>
</dbReference>
<keyword evidence="11" id="KW-0325">Glycoprotein</keyword>
<keyword evidence="9 13" id="KW-0472">Membrane</keyword>
<feature type="domain" description="Integrin alpha first immunoglubulin-like" evidence="14">
    <location>
        <begin position="475"/>
        <end position="603"/>
    </location>
</feature>
<dbReference type="SUPFAM" id="SSF69318">
    <property type="entry name" value="Integrin alpha N-terminal domain"/>
    <property type="match status" value="1"/>
</dbReference>
<dbReference type="Gene3D" id="1.20.5.930">
    <property type="entry name" value="Bicelle-embedded integrin alpha(iib) transmembrane segment"/>
    <property type="match status" value="1"/>
</dbReference>
<feature type="signal peptide" evidence="13">
    <location>
        <begin position="1"/>
        <end position="20"/>
    </location>
</feature>
<dbReference type="GO" id="GO:0008305">
    <property type="term" value="C:integrin complex"/>
    <property type="evidence" value="ECO:0007669"/>
    <property type="project" value="InterPro"/>
</dbReference>
<dbReference type="Pfam" id="PF08441">
    <property type="entry name" value="Integrin_A_Ig_1"/>
    <property type="match status" value="1"/>
</dbReference>
<dbReference type="InterPro" id="IPR028994">
    <property type="entry name" value="Integrin_alpha_N"/>
</dbReference>
<keyword evidence="7 13" id="KW-1133">Transmembrane helix</keyword>
<dbReference type="PROSITE" id="PS51470">
    <property type="entry name" value="FG_GAP"/>
    <property type="match status" value="5"/>
</dbReference>
<feature type="repeat" description="FG-GAP" evidence="12">
    <location>
        <begin position="368"/>
        <end position="426"/>
    </location>
</feature>
<dbReference type="InterPro" id="IPR013519">
    <property type="entry name" value="Int_alpha_beta-p"/>
</dbReference>
<feature type="repeat" description="FG-GAP" evidence="12">
    <location>
        <begin position="248"/>
        <end position="303"/>
    </location>
</feature>
<dbReference type="Gene3D" id="2.60.40.1460">
    <property type="entry name" value="Integrin domains. Chain A, domain 2"/>
    <property type="match status" value="1"/>
</dbReference>
<keyword evidence="8 13" id="KW-0401">Integrin</keyword>
<evidence type="ECO:0000313" key="17">
    <source>
        <dbReference type="EMBL" id="CAH0564669.1"/>
    </source>
</evidence>
<proteinExistence type="inferred from homology"/>
<dbReference type="Pfam" id="PF00357">
    <property type="entry name" value="Integrin_alpha"/>
    <property type="match status" value="1"/>
</dbReference>
<evidence type="ECO:0000256" key="13">
    <source>
        <dbReference type="RuleBase" id="RU003762"/>
    </source>
</evidence>
<keyword evidence="6 13" id="KW-0130">Cell adhesion</keyword>
<dbReference type="Gene3D" id="2.60.40.1510">
    <property type="entry name" value="ntegrin, alpha v. Chain A, domain 3"/>
    <property type="match status" value="1"/>
</dbReference>
<gene>
    <name evidence="17" type="ORF">MELIAE_LOCUS13156</name>
</gene>
<dbReference type="Gene3D" id="2.60.40.1530">
    <property type="entry name" value="ntegrin, alpha v. Chain A, domain 4"/>
    <property type="match status" value="1"/>
</dbReference>
<evidence type="ECO:0000256" key="5">
    <source>
        <dbReference type="ARBA" id="ARBA00022737"/>
    </source>
</evidence>
<organism evidence="17 18">
    <name type="scientific">Brassicogethes aeneus</name>
    <name type="common">Rape pollen beetle</name>
    <name type="synonym">Meligethes aeneus</name>
    <dbReference type="NCBI Taxonomy" id="1431903"/>
    <lineage>
        <taxon>Eukaryota</taxon>
        <taxon>Metazoa</taxon>
        <taxon>Ecdysozoa</taxon>
        <taxon>Arthropoda</taxon>
        <taxon>Hexapoda</taxon>
        <taxon>Insecta</taxon>
        <taxon>Pterygota</taxon>
        <taxon>Neoptera</taxon>
        <taxon>Endopterygota</taxon>
        <taxon>Coleoptera</taxon>
        <taxon>Polyphaga</taxon>
        <taxon>Cucujiformia</taxon>
        <taxon>Nitidulidae</taxon>
        <taxon>Meligethinae</taxon>
        <taxon>Brassicogethes</taxon>
    </lineage>
</organism>